<organism evidence="13 14">
    <name type="scientific">Prorocentrum cordatum</name>
    <dbReference type="NCBI Taxonomy" id="2364126"/>
    <lineage>
        <taxon>Eukaryota</taxon>
        <taxon>Sar</taxon>
        <taxon>Alveolata</taxon>
        <taxon>Dinophyceae</taxon>
        <taxon>Prorocentrales</taxon>
        <taxon>Prorocentraceae</taxon>
        <taxon>Prorocentrum</taxon>
    </lineage>
</organism>
<dbReference type="Gene3D" id="3.40.50.300">
    <property type="entry name" value="P-loop containing nucleotide triphosphate hydrolases"/>
    <property type="match status" value="2"/>
</dbReference>
<feature type="region of interest" description="Disordered" evidence="10">
    <location>
        <begin position="523"/>
        <end position="554"/>
    </location>
</feature>
<feature type="non-terminal residue" evidence="13">
    <location>
        <position position="3044"/>
    </location>
</feature>
<dbReference type="InterPro" id="IPR001650">
    <property type="entry name" value="Helicase_C-like"/>
</dbReference>
<accession>A0ABN9XCD3</accession>
<gene>
    <name evidence="13" type="ORF">PCOR1329_LOCUS74215</name>
</gene>
<feature type="compositionally biased region" description="Low complexity" evidence="10">
    <location>
        <begin position="1891"/>
        <end position="1901"/>
    </location>
</feature>
<feature type="compositionally biased region" description="Pro residues" evidence="10">
    <location>
        <begin position="1914"/>
        <end position="1924"/>
    </location>
</feature>
<evidence type="ECO:0000256" key="4">
    <source>
        <dbReference type="ARBA" id="ARBA00022691"/>
    </source>
</evidence>
<dbReference type="Pfam" id="PF00145">
    <property type="entry name" value="DNA_methylase"/>
    <property type="match status" value="1"/>
</dbReference>
<evidence type="ECO:0000259" key="12">
    <source>
        <dbReference type="PROSITE" id="PS51194"/>
    </source>
</evidence>
<feature type="region of interest" description="Disordered" evidence="10">
    <location>
        <begin position="1844"/>
        <end position="1943"/>
    </location>
</feature>
<feature type="compositionally biased region" description="Low complexity" evidence="10">
    <location>
        <begin position="1866"/>
        <end position="1882"/>
    </location>
</feature>
<dbReference type="CDD" id="cd18787">
    <property type="entry name" value="SF2_C_DEAD"/>
    <property type="match status" value="1"/>
</dbReference>
<name>A0ABN9XCD3_9DINO</name>
<keyword evidence="8" id="KW-0067">ATP-binding</keyword>
<dbReference type="Gene3D" id="3.90.120.10">
    <property type="entry name" value="DNA Methylase, subunit A, domain 2"/>
    <property type="match status" value="1"/>
</dbReference>
<keyword evidence="7" id="KW-0347">Helicase</keyword>
<dbReference type="SUPFAM" id="SSF53335">
    <property type="entry name" value="S-adenosyl-L-methionine-dependent methyltransferases"/>
    <property type="match status" value="1"/>
</dbReference>
<dbReference type="Pfam" id="PF00271">
    <property type="entry name" value="Helicase_C"/>
    <property type="match status" value="1"/>
</dbReference>
<dbReference type="PROSITE" id="PS00094">
    <property type="entry name" value="C5_MTASE_1"/>
    <property type="match status" value="1"/>
</dbReference>
<keyword evidence="14" id="KW-1185">Reference proteome</keyword>
<evidence type="ECO:0000256" key="5">
    <source>
        <dbReference type="ARBA" id="ARBA00022741"/>
    </source>
</evidence>
<dbReference type="SUPFAM" id="SSF52540">
    <property type="entry name" value="P-loop containing nucleoside triphosphate hydrolases"/>
    <property type="match status" value="1"/>
</dbReference>
<dbReference type="PROSITE" id="PS51192">
    <property type="entry name" value="HELICASE_ATP_BIND_1"/>
    <property type="match status" value="1"/>
</dbReference>
<feature type="region of interest" description="Disordered" evidence="10">
    <location>
        <begin position="1956"/>
        <end position="1986"/>
    </location>
</feature>
<keyword evidence="6" id="KW-0378">Hydrolase</keyword>
<evidence type="ECO:0000256" key="9">
    <source>
        <dbReference type="PROSITE-ProRule" id="PRU01016"/>
    </source>
</evidence>
<feature type="domain" description="Helicase ATP-binding" evidence="11">
    <location>
        <begin position="114"/>
        <end position="258"/>
    </location>
</feature>
<dbReference type="PROSITE" id="PS51194">
    <property type="entry name" value="HELICASE_CTER"/>
    <property type="match status" value="1"/>
</dbReference>
<reference evidence="13" key="1">
    <citation type="submission" date="2023-10" db="EMBL/GenBank/DDBJ databases">
        <authorList>
            <person name="Chen Y."/>
            <person name="Shah S."/>
            <person name="Dougan E. K."/>
            <person name="Thang M."/>
            <person name="Chan C."/>
        </authorList>
    </citation>
    <scope>NUCLEOTIDE SEQUENCE [LARGE SCALE GENOMIC DNA]</scope>
</reference>
<feature type="region of interest" description="Disordered" evidence="10">
    <location>
        <begin position="2896"/>
        <end position="2915"/>
    </location>
</feature>
<dbReference type="Pfam" id="PF00270">
    <property type="entry name" value="DEAD"/>
    <property type="match status" value="1"/>
</dbReference>
<feature type="region of interest" description="Disordered" evidence="10">
    <location>
        <begin position="1784"/>
        <end position="1803"/>
    </location>
</feature>
<feature type="region of interest" description="Disordered" evidence="10">
    <location>
        <begin position="1753"/>
        <end position="1774"/>
    </location>
</feature>
<dbReference type="InterPro" id="IPR014001">
    <property type="entry name" value="Helicase_ATP-bd"/>
</dbReference>
<dbReference type="InterPro" id="IPR029063">
    <property type="entry name" value="SAM-dependent_MTases_sf"/>
</dbReference>
<dbReference type="EMBL" id="CAUYUJ010020048">
    <property type="protein sequence ID" value="CAK0895478.1"/>
    <property type="molecule type" value="Genomic_DNA"/>
</dbReference>
<evidence type="ECO:0000256" key="10">
    <source>
        <dbReference type="SAM" id="MobiDB-lite"/>
    </source>
</evidence>
<dbReference type="SMART" id="SM00487">
    <property type="entry name" value="DEXDc"/>
    <property type="match status" value="1"/>
</dbReference>
<dbReference type="PROSITE" id="PS51679">
    <property type="entry name" value="SAM_MT_C5"/>
    <property type="match status" value="1"/>
</dbReference>
<dbReference type="PROSITE" id="PS00039">
    <property type="entry name" value="DEAD_ATP_HELICASE"/>
    <property type="match status" value="1"/>
</dbReference>
<feature type="active site" evidence="9">
    <location>
        <position position="1466"/>
    </location>
</feature>
<protein>
    <recommendedName>
        <fullName evidence="1">RNA helicase</fullName>
        <ecNumber evidence="1">3.6.4.13</ecNumber>
    </recommendedName>
</protein>
<comment type="similarity">
    <text evidence="9">Belongs to the class I-like SAM-binding methyltransferase superfamily. C5-methyltransferase family.</text>
</comment>
<proteinExistence type="inferred from homology"/>
<evidence type="ECO:0000256" key="1">
    <source>
        <dbReference type="ARBA" id="ARBA00012552"/>
    </source>
</evidence>
<dbReference type="InterPro" id="IPR001525">
    <property type="entry name" value="C5_MeTfrase"/>
</dbReference>
<feature type="domain" description="Helicase C-terminal" evidence="12">
    <location>
        <begin position="269"/>
        <end position="427"/>
    </location>
</feature>
<dbReference type="EC" id="3.6.4.13" evidence="1"/>
<feature type="region of interest" description="Disordered" evidence="10">
    <location>
        <begin position="449"/>
        <end position="486"/>
    </location>
</feature>
<feature type="compositionally biased region" description="Pro residues" evidence="10">
    <location>
        <begin position="1851"/>
        <end position="1865"/>
    </location>
</feature>
<feature type="compositionally biased region" description="Polar residues" evidence="10">
    <location>
        <begin position="529"/>
        <end position="554"/>
    </location>
</feature>
<evidence type="ECO:0000256" key="8">
    <source>
        <dbReference type="ARBA" id="ARBA00022840"/>
    </source>
</evidence>
<evidence type="ECO:0000256" key="3">
    <source>
        <dbReference type="ARBA" id="ARBA00022679"/>
    </source>
</evidence>
<evidence type="ECO:0000256" key="2">
    <source>
        <dbReference type="ARBA" id="ARBA00022603"/>
    </source>
</evidence>
<feature type="region of interest" description="Disordered" evidence="10">
    <location>
        <begin position="1357"/>
        <end position="1377"/>
    </location>
</feature>
<dbReference type="InterPro" id="IPR000629">
    <property type="entry name" value="RNA-helicase_DEAD-box_CS"/>
</dbReference>
<dbReference type="InterPro" id="IPR027417">
    <property type="entry name" value="P-loop_NTPase"/>
</dbReference>
<evidence type="ECO:0000256" key="6">
    <source>
        <dbReference type="ARBA" id="ARBA00022801"/>
    </source>
</evidence>
<keyword evidence="5" id="KW-0547">Nucleotide-binding</keyword>
<dbReference type="NCBIfam" id="TIGR00675">
    <property type="entry name" value="dcm"/>
    <property type="match status" value="1"/>
</dbReference>
<dbReference type="InterPro" id="IPR018117">
    <property type="entry name" value="C5_DNA_meth_AS"/>
</dbReference>
<evidence type="ECO:0000259" key="11">
    <source>
        <dbReference type="PROSITE" id="PS51192"/>
    </source>
</evidence>
<dbReference type="Gene3D" id="3.40.50.150">
    <property type="entry name" value="Vaccinia Virus protein VP39"/>
    <property type="match status" value="1"/>
</dbReference>
<feature type="compositionally biased region" description="Low complexity" evidence="10">
    <location>
        <begin position="1957"/>
        <end position="1971"/>
    </location>
</feature>
<dbReference type="Proteomes" id="UP001189429">
    <property type="component" value="Unassembled WGS sequence"/>
</dbReference>
<feature type="non-terminal residue" evidence="13">
    <location>
        <position position="1"/>
    </location>
</feature>
<keyword evidence="2 9" id="KW-0489">Methyltransferase</keyword>
<evidence type="ECO:0000313" key="13">
    <source>
        <dbReference type="EMBL" id="CAK0895478.1"/>
    </source>
</evidence>
<sequence length="3044" mass="334594">PFWLKPFWPEPSGLQKDWCRPRRRPSPTRTVCKPHLLGNVVRGHYRLRRRGVPRLRVVRRLRPKGGPPARHLLIWLREAERHPAARHQADPGWARHHRPGPIWHWQDGHVRHRLPAAHRLRPEGVPGADLGAHARELANQIQKVALALGDYLHIRCHACIGGTSVRDDIDKLKDGQHAVVGTPGRVFDMIGKRHLRVDDLITFVLDEADEMLSRGLKDQIYDIFKTLPPNVQVCLFSATMAPEILDLTSKFMRDAVRILVKKDELTLEGIRQFYVAIEKEEWKLDTLCDLYETLTITQAIIDCNTRRKVDFLADQLSRRDFTISTMHAELDQKERDLVMREFRSGSSRMLISTDLLARGIDVQQVSLVINLDLPQNMENYLGRSGRFGRKGVAINFVTNQDVRTTKDIERHHHTQVEEMPTDIADLIRARRKGAAARTDPAGFWTILKAAGAQPPARGRGRGRGGRGRADDVKAEPPAAEVAPGLEDASFDSVARGAGGVGTRGVAAGAVAASLGGSLGSVDSLVTDEGSPSSVRSQSRQAPGATASSSSGITQSMNNSLMSRVTAAKQMIVGHQDMGNVGTSLPLPLPSREQTDVSLTSTIAPFDNDTSQACLNTAKTYGPVGFNIFKLDLHGNPAKRAHANLNELNSLIDVVYQNGFKGNFPSTFTATVSITDPAVPIADMFGSLVTASPPEIIWAVIIGSAKLLETSPTPEQVAMLKRALITFPVTFNVVDGGMDSYWAAHGLRESIAGMGDAVKRAAKQRFFDVMESKDVIETSVGHEVGAQKTAKMWAEKVSMAPSSEKISDTYVDACFTVGARLMNNPYTQKIAVEGDSTGVTPFDSIYKYEAVVKRAQSSSLIHWCTAGLLDLVTSKMTSVGEISLRQLTGRGLPGGKGLLDLLIAKNELGHCFITKFRAMGLNAGALQRMEAWSVGHDAYRTMVGYKAGEKDVSWRTAMKQSSKLAISVFEECLFKVDYDLQIKQQSPLKEKIDAIYTALVAEGDAVPQDDATEVTMQDLVDSDEEDEFTGDPIKSKLTDPKLQDALKPFSNFVKNRYSRVVKLIVDPGSPTGVAEALSTWWKGLDMELGSDQNVVVIYDTKLSGHPNARGHLRINHFRDQHYDRMIKGSLAALCRDDQPDDEMPWNVIYNIFDGGVHGNELKFGKAFQGKDGKALKKDKRILFLQTTEKSLKETKGNYSGVYGLPTMEFVFQFSKGSEIPEKKKLHSEGTNKDPVIGKFDKPTKTDTLTWTVKHSDKPSLYGSAWILAGGAVAGDDAKADPGPKGKDMVPFNYHGMNPHVYDEVTSGVNGVANIDLTGCNGVHAMHSLIKDVPYFGVCYTEEQKAKAKQSAKKTIQKKPAAASIHQRPAAASKSTNARGLPTASKGNFNMPGVTLVGSICSGMGADHWALDAIRGYAFEHVFWCEKDKKAQEWLRANVYVAYEFDDATNGFVDNAPYVDILTTGFPCQPFSLAGQHLGTGDPRGNVARYIIQYIEKHQPRVILLENVPGLASKHKSTLDTIVRKIKAIVDNTRGERVYIVAVKRMGRNAIKFDWPTPVAPLSLDIIYDYPRPPVVDYNAYPMEMFSPMVQRHISQALERIKAKADDENKSATDYGVIVDMGSTKLNMAIGYSPCLTATRCKGRSYMDLQTAKRLTCTEMMRLQGFTNDEIAGMDLSSHSDWALGSMIGNGFTKTVIQRIMKAAITAAERHLVSARLTLLCICISIDEEHATRLAMADSQYQGLTDSLAGELAEDSQVGHGSSLHFHGQDGDTLPQFNHRDFLEETQPEELPEPEPQAPPSSQASLASRLVPTPLRVAGPVISHKAARHSVIDKTIVEVEDEPDPSAVAAIKSPPPPVATQSPPPMPATHQSPPQAASAAAKPKPLTPPPTPATAATAKASGGAAPGPPSVTAASPAPPAVKPSPPSAATAAPGPASLPPPDGADQRELLRRRLTVDVGSGASAAAGPAPRAPLVAMGRKRHASDEEKQLAKTAAKLIRGEPRERRAAIQVAHVYDKRSSMPHNVHEVFRMLWQENVREGFVEGSKNVVFSVNYKIEGRQAQESIGSNISFVDKVTCYCASKTTWIRISVPRGTNPNYPDGVEVGKVVQAIKDDISSYMNATLFVYPIRDGAASNDTVENYDPPGEPSGVSPLWDEYVVHKGTRLYISTTEFMSVGNSPLSPISEVAGVDVEPYLKYQMCIQDLLKWDTIFVPNPAFGVKDPGEEDLCTTALIVKRCLVSTLGHPKGAVNDLRLFKNSKGYAKRDPIVHNQVLWPNPWYYVVLNPSAKPWRCFDDKVADRQWPSPEEGDADACDPGFLNNVSPILPAGILERPWDAIEAIKTIVDTIIMDHSSVIQRLKNSDAIQRLFQQSIGQNPENVELAHVRNMSNAKHRFDSALRPLIRFIVFFDEVCSLAKKVSILRHGAELAKDFNAFIEFMSGPNGISQALLIGLMAEAGETSIEFIRFLDSEAWGAADLNYALATWARRVHVLFMQRQAFSLPNTWSKMLYAKLAKPKVFHINGIPHQIGWAGALPQAAVADAYRHVHAWVSLAISVIHAEFPAWSVLQSFAIFNPDRICSITGIDRDACLPRLAKLLNLPAYHVKCQCDALLPVAVTKLSVPDCGTTFDVWRDILLNCGGRHRELREVVLRLGTWSGMTTSGVEHVHNMQEWLLDRRRGSLNESVENDEMKLVNDLDAKSIDIVCDLAATVWAHFYGSPRTTDFTKVNGNAGCVSVGGTARKPRYVWLSQRFQAEHAEKCSAMRQAMALPISHWAELDRAQWLVHGQRATAAKNLSAIGVVAESQADDVSGDRLLFTPTQLYKKFVQIANTSVDACPAVLPHRPMPMPKVCQPKFPPPKYPSKAVAIAALAKEPPRPARQKPWEALRAALLRQKKMETADGGANMADGGTEREVRTSGQTPGHPKCLCYQLCEDQVQCSGNKQSRIVRHVFPSGKFGDIYCQECWNNVTSQEGKTSLRCQLLGHPKCTQMVPDSLEDQEPYHICIGTEEDKLVQHVYKGALLDVYCVTCWNGFKKRPKWHDLQCISV</sequence>
<keyword evidence="3 9" id="KW-0808">Transferase</keyword>
<dbReference type="SMART" id="SM00490">
    <property type="entry name" value="HELICc"/>
    <property type="match status" value="1"/>
</dbReference>
<comment type="caution">
    <text evidence="13">The sequence shown here is derived from an EMBL/GenBank/DDBJ whole genome shotgun (WGS) entry which is preliminary data.</text>
</comment>
<dbReference type="PANTHER" id="PTHR47958">
    <property type="entry name" value="ATP-DEPENDENT RNA HELICASE DBP3"/>
    <property type="match status" value="1"/>
</dbReference>
<evidence type="ECO:0000256" key="7">
    <source>
        <dbReference type="ARBA" id="ARBA00022806"/>
    </source>
</evidence>
<keyword evidence="4 9" id="KW-0949">S-adenosyl-L-methionine</keyword>
<dbReference type="InterPro" id="IPR011545">
    <property type="entry name" value="DEAD/DEAH_box_helicase_dom"/>
</dbReference>
<evidence type="ECO:0000313" key="14">
    <source>
        <dbReference type="Proteomes" id="UP001189429"/>
    </source>
</evidence>